<dbReference type="NCBIfam" id="TIGR00057">
    <property type="entry name" value="L-threonylcarbamoyladenylate synthase"/>
    <property type="match status" value="1"/>
</dbReference>
<comment type="catalytic activity">
    <reaction evidence="12 13">
        <text>L-threonine + hydrogencarbonate + ATP = L-threonylcarbamoyladenylate + diphosphate + H2O</text>
        <dbReference type="Rhea" id="RHEA:36407"/>
        <dbReference type="ChEBI" id="CHEBI:15377"/>
        <dbReference type="ChEBI" id="CHEBI:17544"/>
        <dbReference type="ChEBI" id="CHEBI:30616"/>
        <dbReference type="ChEBI" id="CHEBI:33019"/>
        <dbReference type="ChEBI" id="CHEBI:57926"/>
        <dbReference type="ChEBI" id="CHEBI:73682"/>
        <dbReference type="EC" id="2.7.7.87"/>
    </reaction>
</comment>
<dbReference type="GO" id="GO:0008033">
    <property type="term" value="P:tRNA processing"/>
    <property type="evidence" value="ECO:0007669"/>
    <property type="project" value="UniProtKB-KW"/>
</dbReference>
<evidence type="ECO:0000256" key="14">
    <source>
        <dbReference type="PIRSR" id="PIRSR004930-1"/>
    </source>
</evidence>
<reference evidence="16 17" key="1">
    <citation type="submission" date="2015-12" db="EMBL/GenBank/DDBJ databases">
        <title>Diversity of Burkholderia near neighbor genomes.</title>
        <authorList>
            <person name="Sahl J."/>
            <person name="Wagner D."/>
            <person name="Keim P."/>
        </authorList>
    </citation>
    <scope>NUCLEOTIDE SEQUENCE [LARGE SCALE GENOMIC DNA]</scope>
    <source>
        <strain evidence="16 17">BDU6</strain>
    </source>
</reference>
<dbReference type="PROSITE" id="PS51163">
    <property type="entry name" value="YRDC"/>
    <property type="match status" value="1"/>
</dbReference>
<dbReference type="InterPro" id="IPR006070">
    <property type="entry name" value="Sua5-like_dom"/>
</dbReference>
<dbReference type="InterPro" id="IPR010923">
    <property type="entry name" value="T(6)A37_SUA5"/>
</dbReference>
<dbReference type="GO" id="GO:0000049">
    <property type="term" value="F:tRNA binding"/>
    <property type="evidence" value="ECO:0007669"/>
    <property type="project" value="TreeGrafter"/>
</dbReference>
<keyword evidence="9 13" id="KW-0547">Nucleotide-binding</keyword>
<name>A0A1B4FBP5_9BURK</name>
<comment type="subcellular location">
    <subcellularLocation>
        <location evidence="1 13">Cytoplasm</location>
    </subcellularLocation>
</comment>
<protein>
    <recommendedName>
        <fullName evidence="4 13">Threonylcarbamoyl-AMP synthase</fullName>
        <shortName evidence="13">TC-AMP synthase</shortName>
        <ecNumber evidence="3 13">2.7.7.87</ecNumber>
    </recommendedName>
    <alternativeName>
        <fullName evidence="11 13">L-threonylcarbamoyladenylate synthase</fullName>
    </alternativeName>
</protein>
<dbReference type="Pfam" id="PF03481">
    <property type="entry name" value="Sua5_C"/>
    <property type="match status" value="1"/>
</dbReference>
<dbReference type="InterPro" id="IPR050156">
    <property type="entry name" value="TC-AMP_synthase_SUA5"/>
</dbReference>
<keyword evidence="17" id="KW-1185">Reference proteome</keyword>
<evidence type="ECO:0000256" key="1">
    <source>
        <dbReference type="ARBA" id="ARBA00004496"/>
    </source>
</evidence>
<dbReference type="EMBL" id="CP013386">
    <property type="protein sequence ID" value="AOJ01098.1"/>
    <property type="molecule type" value="Genomic_DNA"/>
</dbReference>
<evidence type="ECO:0000256" key="7">
    <source>
        <dbReference type="ARBA" id="ARBA00022694"/>
    </source>
</evidence>
<evidence type="ECO:0000256" key="8">
    <source>
        <dbReference type="ARBA" id="ARBA00022695"/>
    </source>
</evidence>
<feature type="binding site" evidence="14">
    <location>
        <position position="118"/>
    </location>
    <ligand>
        <name>ATP</name>
        <dbReference type="ChEBI" id="CHEBI:30616"/>
    </ligand>
</feature>
<feature type="binding site" evidence="14">
    <location>
        <position position="144"/>
    </location>
    <ligand>
        <name>ATP</name>
        <dbReference type="ChEBI" id="CHEBI:30616"/>
    </ligand>
</feature>
<dbReference type="EC" id="2.7.7.87" evidence="3 13"/>
<dbReference type="Proteomes" id="UP000062519">
    <property type="component" value="Chromosome 1"/>
</dbReference>
<feature type="binding site" evidence="14">
    <location>
        <position position="146"/>
    </location>
    <ligand>
        <name>ATP</name>
        <dbReference type="ChEBI" id="CHEBI:30616"/>
    </ligand>
</feature>
<feature type="domain" description="YrdC-like" evidence="15">
    <location>
        <begin position="10"/>
        <end position="201"/>
    </location>
</feature>
<comment type="function">
    <text evidence="13">Required for the formation of a threonylcarbamoyl group on adenosine at position 37 (t(6)A37) in tRNAs that read codons beginning with adenine.</text>
</comment>
<evidence type="ECO:0000256" key="13">
    <source>
        <dbReference type="PIRNR" id="PIRNR004930"/>
    </source>
</evidence>
<feature type="binding site" evidence="14">
    <location>
        <position position="235"/>
    </location>
    <ligand>
        <name>ATP</name>
        <dbReference type="ChEBI" id="CHEBI:30616"/>
    </ligand>
</feature>
<dbReference type="RefSeq" id="WP_059596391.1">
    <property type="nucleotide sequence ID" value="NZ_CP013386.1"/>
</dbReference>
<dbReference type="InterPro" id="IPR038385">
    <property type="entry name" value="Sua5/YwlC_C"/>
</dbReference>
<keyword evidence="5 13" id="KW-0963">Cytoplasm</keyword>
<dbReference type="KEGG" id="buu:WS70_04015"/>
<keyword evidence="8 13" id="KW-0548">Nucleotidyltransferase</keyword>
<dbReference type="GO" id="GO:0005737">
    <property type="term" value="C:cytoplasm"/>
    <property type="evidence" value="ECO:0007669"/>
    <property type="project" value="UniProtKB-SubCell"/>
</dbReference>
<sequence length="341" mass="35935">MSNDRPFPTAAQIDEAAALLDAGELVAFPTETVYGLGGDAQSPAAVARIYAAKGRPANHPVIVHLAPGSDPGYWVDELPVDAKKLIDAFWPGPLTLILKRAAHIPDAVSGGQDSVGLRCPSHPVAQALLRAFDARRGGHGGVAAPSANRFGHVSPTTAQHVRDEFGDSVHVLDGGASDVGIESTILDLSRGFPALLRPGRVTPQQITDVLGVAPRLPDGGDATAPRASGTLKAHYAPRTPLALAPFERLERFLSAARDAGERVALVARASRAGAWAHADGVHFVAAPEDPQVYARELYGLLRALDRAQVARILVEKLPDTVEWIAVNDRLGRAAAAFEAHE</sequence>
<dbReference type="GO" id="GO:0006450">
    <property type="term" value="P:regulation of translational fidelity"/>
    <property type="evidence" value="ECO:0007669"/>
    <property type="project" value="TreeGrafter"/>
</dbReference>
<keyword evidence="7 13" id="KW-0819">tRNA processing</keyword>
<keyword evidence="6 13" id="KW-0808">Transferase</keyword>
<evidence type="ECO:0000256" key="11">
    <source>
        <dbReference type="ARBA" id="ARBA00029774"/>
    </source>
</evidence>
<feature type="binding site" evidence="14">
    <location>
        <position position="154"/>
    </location>
    <ligand>
        <name>ATP</name>
        <dbReference type="ChEBI" id="CHEBI:30616"/>
    </ligand>
</feature>
<dbReference type="SUPFAM" id="SSF55821">
    <property type="entry name" value="YrdC/RibB"/>
    <property type="match status" value="1"/>
</dbReference>
<feature type="binding site" evidence="14">
    <location>
        <position position="32"/>
    </location>
    <ligand>
        <name>L-threonine</name>
        <dbReference type="ChEBI" id="CHEBI:57926"/>
    </ligand>
</feature>
<evidence type="ECO:0000256" key="4">
    <source>
        <dbReference type="ARBA" id="ARBA00015492"/>
    </source>
</evidence>
<dbReference type="GO" id="GO:0005524">
    <property type="term" value="F:ATP binding"/>
    <property type="evidence" value="ECO:0007669"/>
    <property type="project" value="UniProtKB-UniRule"/>
</dbReference>
<evidence type="ECO:0000256" key="6">
    <source>
        <dbReference type="ARBA" id="ARBA00022679"/>
    </source>
</evidence>
<feature type="binding site" evidence="14">
    <location>
        <position position="197"/>
    </location>
    <ligand>
        <name>ATP</name>
        <dbReference type="ChEBI" id="CHEBI:30616"/>
    </ligand>
</feature>
<dbReference type="AlphaFoldDB" id="A0A1B4FBP5"/>
<keyword evidence="10 13" id="KW-0067">ATP-binding</keyword>
<evidence type="ECO:0000256" key="5">
    <source>
        <dbReference type="ARBA" id="ARBA00022490"/>
    </source>
</evidence>
<dbReference type="Gene3D" id="3.90.870.10">
    <property type="entry name" value="DHBP synthase"/>
    <property type="match status" value="1"/>
</dbReference>
<evidence type="ECO:0000256" key="12">
    <source>
        <dbReference type="ARBA" id="ARBA00048366"/>
    </source>
</evidence>
<feature type="binding site" evidence="14">
    <location>
        <position position="64"/>
    </location>
    <ligand>
        <name>L-threonine</name>
        <dbReference type="ChEBI" id="CHEBI:57926"/>
    </ligand>
</feature>
<evidence type="ECO:0000256" key="10">
    <source>
        <dbReference type="ARBA" id="ARBA00022840"/>
    </source>
</evidence>
<feature type="binding site" evidence="14">
    <location>
        <position position="55"/>
    </location>
    <ligand>
        <name>ATP</name>
        <dbReference type="ChEBI" id="CHEBI:30616"/>
    </ligand>
</feature>
<dbReference type="GO" id="GO:0003725">
    <property type="term" value="F:double-stranded RNA binding"/>
    <property type="evidence" value="ECO:0007669"/>
    <property type="project" value="UniProtKB-UniRule"/>
</dbReference>
<evidence type="ECO:0000256" key="9">
    <source>
        <dbReference type="ARBA" id="ARBA00022741"/>
    </source>
</evidence>
<gene>
    <name evidence="16" type="ORF">WS70_04015</name>
</gene>
<evidence type="ECO:0000313" key="17">
    <source>
        <dbReference type="Proteomes" id="UP000062519"/>
    </source>
</evidence>
<dbReference type="InterPro" id="IPR005145">
    <property type="entry name" value="Sua5_C"/>
</dbReference>
<dbReference type="PIRSF" id="PIRSF004930">
    <property type="entry name" value="Tln_factor_SUA5"/>
    <property type="match status" value="1"/>
</dbReference>
<dbReference type="PANTHER" id="PTHR17490">
    <property type="entry name" value="SUA5"/>
    <property type="match status" value="1"/>
</dbReference>
<dbReference type="Gene3D" id="3.40.50.11030">
    <property type="entry name" value="Threonylcarbamoyl-AMP synthase, C-terminal domain"/>
    <property type="match status" value="1"/>
</dbReference>
<accession>A0A1B4FBP5</accession>
<evidence type="ECO:0000256" key="3">
    <source>
        <dbReference type="ARBA" id="ARBA00012584"/>
    </source>
</evidence>
<dbReference type="PANTHER" id="PTHR17490:SF16">
    <property type="entry name" value="THREONYLCARBAMOYL-AMP SYNTHASE"/>
    <property type="match status" value="1"/>
</dbReference>
<feature type="binding site" evidence="14">
    <location>
        <position position="183"/>
    </location>
    <ligand>
        <name>L-threonine</name>
        <dbReference type="ChEBI" id="CHEBI:57926"/>
    </ligand>
</feature>
<dbReference type="InterPro" id="IPR017945">
    <property type="entry name" value="DHBP_synth_RibB-like_a/b_dom"/>
</dbReference>
<dbReference type="Pfam" id="PF01300">
    <property type="entry name" value="Sua5_yciO_yrdC"/>
    <property type="match status" value="1"/>
</dbReference>
<dbReference type="GO" id="GO:0061710">
    <property type="term" value="F:L-threonylcarbamoyladenylate synthase"/>
    <property type="evidence" value="ECO:0007669"/>
    <property type="project" value="UniProtKB-EC"/>
</dbReference>
<comment type="similarity">
    <text evidence="2 13">Belongs to the SUA5 family.</text>
</comment>
<organism evidence="16 17">
    <name type="scientific">Burkholderia mayonis</name>
    <dbReference type="NCBI Taxonomy" id="1385591"/>
    <lineage>
        <taxon>Bacteria</taxon>
        <taxon>Pseudomonadati</taxon>
        <taxon>Pseudomonadota</taxon>
        <taxon>Betaproteobacteria</taxon>
        <taxon>Burkholderiales</taxon>
        <taxon>Burkholderiaceae</taxon>
        <taxon>Burkholderia</taxon>
        <taxon>pseudomallei group</taxon>
    </lineage>
</organism>
<evidence type="ECO:0000259" key="15">
    <source>
        <dbReference type="PROSITE" id="PS51163"/>
    </source>
</evidence>
<proteinExistence type="inferred from homology"/>
<evidence type="ECO:0000256" key="2">
    <source>
        <dbReference type="ARBA" id="ARBA00007663"/>
    </source>
</evidence>
<evidence type="ECO:0000313" key="16">
    <source>
        <dbReference type="EMBL" id="AOJ01098.1"/>
    </source>
</evidence>